<proteinExistence type="predicted"/>
<feature type="domain" description="DUF7727" evidence="2">
    <location>
        <begin position="1"/>
        <end position="125"/>
    </location>
</feature>
<feature type="transmembrane region" description="Helical" evidence="1">
    <location>
        <begin position="12"/>
        <end position="32"/>
    </location>
</feature>
<dbReference type="OrthoDB" id="2110422at2759"/>
<sequence length="143" mass="16149">MGKLIKNHWARLIILSASIYQIAAAIEGFFWPKIFWDFLTKNLDGAVKPIPVLQSINLIMGLVITAWEWPLGIIAKTALHRSIEARLVVYPVAVLSAALLYQATNPAIYYTIGIVVYFWAYIENEIVVDKPWSLPQRGRPGKV</sequence>
<dbReference type="RefSeq" id="XP_024323778.1">
    <property type="nucleotide sequence ID" value="XM_024468704.1"/>
</dbReference>
<dbReference type="GeneID" id="36288146"/>
<feature type="transmembrane region" description="Helical" evidence="1">
    <location>
        <begin position="83"/>
        <end position="101"/>
    </location>
</feature>
<dbReference type="VEuPathDB" id="FungiDB:GMDG_01609"/>
<dbReference type="eggNOG" id="ENOG502S16N">
    <property type="taxonomic scope" value="Eukaryota"/>
</dbReference>
<reference evidence="3" key="1">
    <citation type="submission" date="2016-03" db="EMBL/GenBank/DDBJ databases">
        <title>Updated assembly of Pseudogymnoascus destructans, the fungus causing white-nose syndrome of bats.</title>
        <authorList>
            <person name="Palmer J.M."/>
            <person name="Drees K.P."/>
            <person name="Foster J.T."/>
            <person name="Lindner D.L."/>
        </authorList>
    </citation>
    <scope>NUCLEOTIDE SEQUENCE [LARGE SCALE GENOMIC DNA]</scope>
    <source>
        <strain evidence="3">20631-21</strain>
    </source>
</reference>
<accession>A0A177ABB7</accession>
<evidence type="ECO:0000313" key="3">
    <source>
        <dbReference type="EMBL" id="OAF58493.1"/>
    </source>
</evidence>
<dbReference type="PANTHER" id="PTHR40629:SF1">
    <property type="entry name" value="PRO41 PROTEIN"/>
    <property type="match status" value="1"/>
</dbReference>
<dbReference type="AlphaFoldDB" id="A0A177ABB7"/>
<dbReference type="EMBL" id="KV441396">
    <property type="protein sequence ID" value="OAF58493.1"/>
    <property type="molecule type" value="Genomic_DNA"/>
</dbReference>
<evidence type="ECO:0000256" key="1">
    <source>
        <dbReference type="SAM" id="Phobius"/>
    </source>
</evidence>
<dbReference type="Proteomes" id="UP000077154">
    <property type="component" value="Unassembled WGS sequence"/>
</dbReference>
<keyword evidence="1" id="KW-0472">Membrane</keyword>
<keyword evidence="1" id="KW-1133">Transmembrane helix</keyword>
<dbReference type="PANTHER" id="PTHR40629">
    <property type="entry name" value="PRO41 PROTEIN"/>
    <property type="match status" value="1"/>
</dbReference>
<keyword evidence="1" id="KW-0812">Transmembrane</keyword>
<dbReference type="Pfam" id="PF24853">
    <property type="entry name" value="DUF7727"/>
    <property type="match status" value="1"/>
</dbReference>
<evidence type="ECO:0000259" key="2">
    <source>
        <dbReference type="Pfam" id="PF24853"/>
    </source>
</evidence>
<organism evidence="3">
    <name type="scientific">Pseudogymnoascus destructans</name>
    <dbReference type="NCBI Taxonomy" id="655981"/>
    <lineage>
        <taxon>Eukaryota</taxon>
        <taxon>Fungi</taxon>
        <taxon>Dikarya</taxon>
        <taxon>Ascomycota</taxon>
        <taxon>Pezizomycotina</taxon>
        <taxon>Leotiomycetes</taxon>
        <taxon>Thelebolales</taxon>
        <taxon>Thelebolaceae</taxon>
        <taxon>Pseudogymnoascus</taxon>
    </lineage>
</organism>
<dbReference type="InterPro" id="IPR056144">
    <property type="entry name" value="DUF7727"/>
</dbReference>
<feature type="transmembrane region" description="Helical" evidence="1">
    <location>
        <begin position="52"/>
        <end position="71"/>
    </location>
</feature>
<protein>
    <recommendedName>
        <fullName evidence="2">DUF7727 domain-containing protein</fullName>
    </recommendedName>
</protein>
<gene>
    <name evidence="3" type="ORF">VC83_05079</name>
</gene>
<name>A0A177ABB7_9PEZI</name>